<keyword evidence="2" id="KW-0378">Hydrolase</keyword>
<proteinExistence type="predicted"/>
<dbReference type="GO" id="GO:0016787">
    <property type="term" value="F:hydrolase activity"/>
    <property type="evidence" value="ECO:0007669"/>
    <property type="project" value="UniProtKB-KW"/>
</dbReference>
<dbReference type="SUPFAM" id="SSF53474">
    <property type="entry name" value="alpha/beta-Hydrolases"/>
    <property type="match status" value="1"/>
</dbReference>
<organism evidence="2 3">
    <name type="scientific">Streptomyces armeniacus</name>
    <dbReference type="NCBI Taxonomy" id="83291"/>
    <lineage>
        <taxon>Bacteria</taxon>
        <taxon>Bacillati</taxon>
        <taxon>Actinomycetota</taxon>
        <taxon>Actinomycetes</taxon>
        <taxon>Kitasatosporales</taxon>
        <taxon>Streptomycetaceae</taxon>
        <taxon>Streptomyces</taxon>
    </lineage>
</organism>
<dbReference type="AlphaFoldDB" id="A0A345XJD5"/>
<dbReference type="InterPro" id="IPR000073">
    <property type="entry name" value="AB_hydrolase_1"/>
</dbReference>
<protein>
    <submittedName>
        <fullName evidence="2">Alpha/beta hydrolase</fullName>
    </submittedName>
</protein>
<evidence type="ECO:0000313" key="2">
    <source>
        <dbReference type="EMBL" id="AXK31751.1"/>
    </source>
</evidence>
<gene>
    <name evidence="2" type="ORF">DVA86_02885</name>
</gene>
<dbReference type="Gene3D" id="3.40.50.1820">
    <property type="entry name" value="alpha/beta hydrolase"/>
    <property type="match status" value="1"/>
</dbReference>
<evidence type="ECO:0000313" key="3">
    <source>
        <dbReference type="Proteomes" id="UP000254425"/>
    </source>
</evidence>
<keyword evidence="3" id="KW-1185">Reference proteome</keyword>
<dbReference type="InterPro" id="IPR029058">
    <property type="entry name" value="AB_hydrolase_fold"/>
</dbReference>
<feature type="domain" description="AB hydrolase-1" evidence="1">
    <location>
        <begin position="75"/>
        <end position="279"/>
    </location>
</feature>
<accession>A0A345XJD5</accession>
<dbReference type="Pfam" id="PF12697">
    <property type="entry name" value="Abhydrolase_6"/>
    <property type="match status" value="1"/>
</dbReference>
<name>A0A345XJD5_9ACTN</name>
<dbReference type="KEGG" id="sarm:DVA86_02885"/>
<sequence>MQLTPLLVRTAVNAASFVSAPLAGRAAYAFFRLPLRRSKLRDQERELLAGARRGELTVRGKRVVTYHWGSGERPVLFVHGWRSRGSRGAALIAGLLERGYSPVAFDAPAHGDSAGRRTTVAEFGEAVRALQREYGAEGGGFEAVVAHSAGALAAFCALREGGLRAERAVLIGAVVDFAYITDGFCAALGLRAPVREALRRRVQRELYPAEPDRDVWERLSVTARPGDVRTPLLVVHDEDDDTVEAAQSLRITAAYGDQARLLRTSGLGHRRILADGEVVDTVLDFVDGARTAPEAAGAR</sequence>
<dbReference type="Proteomes" id="UP000254425">
    <property type="component" value="Chromosome"/>
</dbReference>
<dbReference type="EMBL" id="CP031320">
    <property type="protein sequence ID" value="AXK31751.1"/>
    <property type="molecule type" value="Genomic_DNA"/>
</dbReference>
<reference evidence="2 3" key="1">
    <citation type="submission" date="2018-07" db="EMBL/GenBank/DDBJ databases">
        <title>Draft genome of the type strain Streptomyces armeniacus ATCC 15676.</title>
        <authorList>
            <person name="Labana P."/>
            <person name="Gosse J.T."/>
            <person name="Boddy C.N."/>
        </authorList>
    </citation>
    <scope>NUCLEOTIDE SEQUENCE [LARGE SCALE GENOMIC DNA]</scope>
    <source>
        <strain evidence="2 3">ATCC 15676</strain>
    </source>
</reference>
<dbReference type="RefSeq" id="WP_208875506.1">
    <property type="nucleotide sequence ID" value="NZ_CP031320.1"/>
</dbReference>
<evidence type="ECO:0000259" key="1">
    <source>
        <dbReference type="Pfam" id="PF12697"/>
    </source>
</evidence>